<evidence type="ECO:0000256" key="2">
    <source>
        <dbReference type="SAM" id="SignalP"/>
    </source>
</evidence>
<keyword evidence="4" id="KW-1185">Reference proteome</keyword>
<evidence type="ECO:0000313" key="3">
    <source>
        <dbReference type="EMBL" id="CAP34013.1"/>
    </source>
</evidence>
<feature type="region of interest" description="Disordered" evidence="1">
    <location>
        <begin position="31"/>
        <end position="97"/>
    </location>
</feature>
<dbReference type="OMA" id="HHADNRH"/>
<reference evidence="3 4" key="2">
    <citation type="journal article" date="2011" name="PLoS Genet.">
        <title>Caenorhabditis briggsae recombinant inbred line genotypes reveal inter-strain incompatibility and the evolution of recombination.</title>
        <authorList>
            <person name="Ross J.A."/>
            <person name="Koboldt D.C."/>
            <person name="Staisch J.E."/>
            <person name="Chamberlin H.M."/>
            <person name="Gupta B.P."/>
            <person name="Miller R.D."/>
            <person name="Baird S.E."/>
            <person name="Haag E.S."/>
        </authorList>
    </citation>
    <scope>NUCLEOTIDE SEQUENCE [LARGE SCALE GENOMIC DNA]</scope>
    <source>
        <strain evidence="3 4">AF16</strain>
    </source>
</reference>
<accession>A8XMY8</accession>
<dbReference type="HOGENOM" id="CLU_802241_0_0_1"/>
<dbReference type="Proteomes" id="UP000008549">
    <property type="component" value="Unassembled WGS sequence"/>
</dbReference>
<feature type="signal peptide" evidence="2">
    <location>
        <begin position="1"/>
        <end position="18"/>
    </location>
</feature>
<evidence type="ECO:0000256" key="1">
    <source>
        <dbReference type="SAM" id="MobiDB-lite"/>
    </source>
</evidence>
<organism evidence="3 4">
    <name type="scientific">Caenorhabditis briggsae</name>
    <dbReference type="NCBI Taxonomy" id="6238"/>
    <lineage>
        <taxon>Eukaryota</taxon>
        <taxon>Metazoa</taxon>
        <taxon>Ecdysozoa</taxon>
        <taxon>Nematoda</taxon>
        <taxon>Chromadorea</taxon>
        <taxon>Rhabditida</taxon>
        <taxon>Rhabditina</taxon>
        <taxon>Rhabditomorpha</taxon>
        <taxon>Rhabditoidea</taxon>
        <taxon>Rhabditidae</taxon>
        <taxon>Peloderinae</taxon>
        <taxon>Caenorhabditis</taxon>
    </lineage>
</organism>
<feature type="compositionally biased region" description="Low complexity" evidence="1">
    <location>
        <begin position="194"/>
        <end position="214"/>
    </location>
</feature>
<feature type="compositionally biased region" description="Low complexity" evidence="1">
    <location>
        <begin position="85"/>
        <end position="97"/>
    </location>
</feature>
<sequence>MLLSIVEFVVHLAHEMLCYTLGISCSIPPTPVPTSSTKQGAGGRLGGGGGDRELVQFGREGVGGGGRGAETPPTLGGDAMIPLTSASSFPPSSSSSSPSAESSLIRKFPFLFSSTSSSLKPQSFCFLEPSESPSDPYTSSSSSHACDHCDSYVWHATSSLATTSLLLLAVATTLTMLKVVRSYSKKAERKSESSRAGSQQHLHSSNSQQQQAIGGSAGGGGQNSSSYYEEYRNGGAGGYGGSGNGHVVGANGQIMHHADNRHLQNAYQTHQQGGFSESSSYETREHFERKVQRVKKTRGERERSRSMRRDEVEFLDYLETSRALGSLEIDLEQFSFHLA</sequence>
<dbReference type="EMBL" id="HE600911">
    <property type="protein sequence ID" value="CAP34013.1"/>
    <property type="molecule type" value="Genomic_DNA"/>
</dbReference>
<dbReference type="RefSeq" id="XP_002640550.1">
    <property type="nucleotide sequence ID" value="XM_002640504.1"/>
</dbReference>
<feature type="compositionally biased region" description="Basic and acidic residues" evidence="1">
    <location>
        <begin position="282"/>
        <end position="305"/>
    </location>
</feature>
<dbReference type="STRING" id="6238.A8XMY8"/>
<gene>
    <name evidence="3" type="ORF">CBG15814</name>
    <name evidence="3" type="ORF">CBG_15814</name>
</gene>
<feature type="region of interest" description="Disordered" evidence="1">
    <location>
        <begin position="185"/>
        <end position="229"/>
    </location>
</feature>
<feature type="compositionally biased region" description="Gly residues" evidence="1">
    <location>
        <begin position="40"/>
        <end position="49"/>
    </location>
</feature>
<dbReference type="CTD" id="8582545"/>
<feature type="compositionally biased region" description="Polar residues" evidence="1">
    <location>
        <begin position="267"/>
        <end position="281"/>
    </location>
</feature>
<dbReference type="InParanoid" id="A8XMY8"/>
<keyword evidence="2" id="KW-0732">Signal</keyword>
<proteinExistence type="predicted"/>
<feature type="region of interest" description="Disordered" evidence="1">
    <location>
        <begin position="267"/>
        <end position="305"/>
    </location>
</feature>
<feature type="chain" id="PRO_5002732608" evidence="2">
    <location>
        <begin position="19"/>
        <end position="339"/>
    </location>
</feature>
<dbReference type="KEGG" id="cbr:CBG_15814"/>
<dbReference type="AlphaFoldDB" id="A8XMY8"/>
<evidence type="ECO:0000313" key="4">
    <source>
        <dbReference type="Proteomes" id="UP000008549"/>
    </source>
</evidence>
<reference evidence="3 4" key="1">
    <citation type="journal article" date="2003" name="PLoS Biol.">
        <title>The genome sequence of Caenorhabditis briggsae: a platform for comparative genomics.</title>
        <authorList>
            <person name="Stein L.D."/>
            <person name="Bao Z."/>
            <person name="Blasiar D."/>
            <person name="Blumenthal T."/>
            <person name="Brent M.R."/>
            <person name="Chen N."/>
            <person name="Chinwalla A."/>
            <person name="Clarke L."/>
            <person name="Clee C."/>
            <person name="Coghlan A."/>
            <person name="Coulson A."/>
            <person name="D'Eustachio P."/>
            <person name="Fitch D.H."/>
            <person name="Fulton L.A."/>
            <person name="Fulton R.E."/>
            <person name="Griffiths-Jones S."/>
            <person name="Harris T.W."/>
            <person name="Hillier L.W."/>
            <person name="Kamath R."/>
            <person name="Kuwabara P.E."/>
            <person name="Mardis E.R."/>
            <person name="Marra M.A."/>
            <person name="Miner T.L."/>
            <person name="Minx P."/>
            <person name="Mullikin J.C."/>
            <person name="Plumb R.W."/>
            <person name="Rogers J."/>
            <person name="Schein J.E."/>
            <person name="Sohrmann M."/>
            <person name="Spieth J."/>
            <person name="Stajich J.E."/>
            <person name="Wei C."/>
            <person name="Willey D."/>
            <person name="Wilson R.K."/>
            <person name="Durbin R."/>
            <person name="Waterston R.H."/>
        </authorList>
    </citation>
    <scope>NUCLEOTIDE SEQUENCE [LARGE SCALE GENOMIC DNA]</scope>
    <source>
        <strain evidence="3 4">AF16</strain>
    </source>
</reference>
<name>A8XMY8_CAEBR</name>
<dbReference type="GeneID" id="8582545"/>
<dbReference type="eggNOG" id="ENOG502T0HK">
    <property type="taxonomic scope" value="Eukaryota"/>
</dbReference>
<protein>
    <submittedName>
        <fullName evidence="3">Protein CBG15814</fullName>
    </submittedName>
</protein>